<evidence type="ECO:0000256" key="1">
    <source>
        <dbReference type="ARBA" id="ARBA00004389"/>
    </source>
</evidence>
<keyword evidence="6" id="KW-0256">Endoplasmic reticulum</keyword>
<gene>
    <name evidence="15" type="primary">LOC103516274</name>
</gene>
<feature type="region of interest" description="Disordered" evidence="12">
    <location>
        <begin position="113"/>
        <end position="161"/>
    </location>
</feature>
<feature type="transmembrane region" description="Helical" evidence="13">
    <location>
        <begin position="403"/>
        <end position="426"/>
    </location>
</feature>
<evidence type="ECO:0000256" key="12">
    <source>
        <dbReference type="SAM" id="MobiDB-lite"/>
    </source>
</evidence>
<sequence>MAKVEGVVLTKVNFPLYTIQMVTSHHVLVGGGGGSAKTGVANGFELFELSHDGKQFYVEDKVRHDTGDNVVMNCDVHSNGKNIYVVAGQENSNQLYKITAEFTQMNGVVKSKESNNTADTIVRKRKEKDKENAKQKGGKKEKSNEKGKNKKDKIEDPPILNSIDSKEKNLRFGFKTFDSVQTVFAGSESLQRVVRLSRNGDLMVTGGTDGHLRLWSFPKMKPLLHIEAHSKEIDDVDFSISGEQIVSIAKDGKAFVWNSKNGSLSKELKWNTPDNIKYLFKRCRYGLVEDSPKRSRLFTLANPLAQNKRGISYVQQWDVDSGRLRLAREMKESLSALAVRDDGRFVAVGTMFTGSVFVYIAFSLQSLSALAVRDDGRFVAVGTMFTGSVFVYIAFSLQFTGTISVSFALLLVFVVVLLTFALLTFLGL</sequence>
<evidence type="ECO:0000256" key="6">
    <source>
        <dbReference type="ARBA" id="ARBA00022824"/>
    </source>
</evidence>
<keyword evidence="8" id="KW-0653">Protein transport</keyword>
<evidence type="ECO:0000256" key="11">
    <source>
        <dbReference type="PROSITE-ProRule" id="PRU00221"/>
    </source>
</evidence>
<proteinExistence type="predicted"/>
<keyword evidence="14" id="KW-1185">Reference proteome</keyword>
<dbReference type="STRING" id="121845.A0A3Q0J7U4"/>
<feature type="transmembrane region" description="Helical" evidence="13">
    <location>
        <begin position="376"/>
        <end position="397"/>
    </location>
</feature>
<dbReference type="InterPro" id="IPR019775">
    <property type="entry name" value="WD40_repeat_CS"/>
</dbReference>
<feature type="compositionally biased region" description="Basic and acidic residues" evidence="12">
    <location>
        <begin position="128"/>
        <end position="156"/>
    </location>
</feature>
<dbReference type="GO" id="GO:0006888">
    <property type="term" value="P:endoplasmic reticulum to Golgi vesicle-mediated transport"/>
    <property type="evidence" value="ECO:0007669"/>
    <property type="project" value="TreeGrafter"/>
</dbReference>
<dbReference type="RefSeq" id="XP_026684521.1">
    <property type="nucleotide sequence ID" value="XM_026828720.1"/>
</dbReference>
<name>A0A3Q0J7U4_DIACI</name>
<dbReference type="GO" id="GO:0015031">
    <property type="term" value="P:protein transport"/>
    <property type="evidence" value="ECO:0007669"/>
    <property type="project" value="UniProtKB-KW"/>
</dbReference>
<evidence type="ECO:0000256" key="9">
    <source>
        <dbReference type="ARBA" id="ARBA00022989"/>
    </source>
</evidence>
<dbReference type="PROSITE" id="PS50294">
    <property type="entry name" value="WD_REPEATS_REGION"/>
    <property type="match status" value="1"/>
</dbReference>
<keyword evidence="4 13" id="KW-0812">Transmembrane</keyword>
<keyword evidence="9 13" id="KW-1133">Transmembrane helix</keyword>
<dbReference type="InterPro" id="IPR011047">
    <property type="entry name" value="Quinoprotein_ADH-like_sf"/>
</dbReference>
<comment type="subcellular location">
    <subcellularLocation>
        <location evidence="1">Endoplasmic reticulum membrane</location>
        <topology evidence="1">Single-pass membrane protein</topology>
    </subcellularLocation>
</comment>
<keyword evidence="5" id="KW-0677">Repeat</keyword>
<accession>A0A3Q0J7U4</accession>
<feature type="repeat" description="WD" evidence="11">
    <location>
        <begin position="226"/>
        <end position="267"/>
    </location>
</feature>
<dbReference type="KEGG" id="dci:103516274"/>
<dbReference type="PROSITE" id="PS00678">
    <property type="entry name" value="WD_REPEATS_1"/>
    <property type="match status" value="1"/>
</dbReference>
<evidence type="ECO:0000256" key="7">
    <source>
        <dbReference type="ARBA" id="ARBA00022892"/>
    </source>
</evidence>
<evidence type="ECO:0000256" key="13">
    <source>
        <dbReference type="SAM" id="Phobius"/>
    </source>
</evidence>
<evidence type="ECO:0000256" key="5">
    <source>
        <dbReference type="ARBA" id="ARBA00022737"/>
    </source>
</evidence>
<evidence type="ECO:0000256" key="8">
    <source>
        <dbReference type="ARBA" id="ARBA00022927"/>
    </source>
</evidence>
<dbReference type="InterPro" id="IPR001680">
    <property type="entry name" value="WD40_rpt"/>
</dbReference>
<feature type="transmembrane region" description="Helical" evidence="13">
    <location>
        <begin position="345"/>
        <end position="364"/>
    </location>
</feature>
<dbReference type="PANTHER" id="PTHR23284:SF0">
    <property type="entry name" value="PROLACTIN REGULATORY ELEMENT-BINDING PROTEIN"/>
    <property type="match status" value="1"/>
</dbReference>
<keyword evidence="7" id="KW-0931">ER-Golgi transport</keyword>
<dbReference type="Pfam" id="PF00400">
    <property type="entry name" value="WD40"/>
    <property type="match status" value="2"/>
</dbReference>
<evidence type="ECO:0000256" key="3">
    <source>
        <dbReference type="ARBA" id="ARBA00022574"/>
    </source>
</evidence>
<feature type="repeat" description="WD" evidence="11">
    <location>
        <begin position="184"/>
        <end position="225"/>
    </location>
</feature>
<dbReference type="PANTHER" id="PTHR23284">
    <property type="entry name" value="PROLACTIN REGULATORY ELEMENT BINDING PROTEIN"/>
    <property type="match status" value="1"/>
</dbReference>
<dbReference type="PaxDb" id="121845-A0A3Q0J7U4"/>
<evidence type="ECO:0000256" key="2">
    <source>
        <dbReference type="ARBA" id="ARBA00022448"/>
    </source>
</evidence>
<dbReference type="GO" id="GO:0003400">
    <property type="term" value="P:regulation of COPII vesicle coating"/>
    <property type="evidence" value="ECO:0007669"/>
    <property type="project" value="TreeGrafter"/>
</dbReference>
<dbReference type="InterPro" id="IPR015943">
    <property type="entry name" value="WD40/YVTN_repeat-like_dom_sf"/>
</dbReference>
<evidence type="ECO:0000313" key="15">
    <source>
        <dbReference type="RefSeq" id="XP_026684521.1"/>
    </source>
</evidence>
<dbReference type="InterPro" id="IPR045260">
    <property type="entry name" value="Sec12-like"/>
</dbReference>
<keyword evidence="10 13" id="KW-0472">Membrane</keyword>
<dbReference type="Proteomes" id="UP000079169">
    <property type="component" value="Unplaced"/>
</dbReference>
<dbReference type="GO" id="GO:0005789">
    <property type="term" value="C:endoplasmic reticulum membrane"/>
    <property type="evidence" value="ECO:0007669"/>
    <property type="project" value="UniProtKB-SubCell"/>
</dbReference>
<dbReference type="SUPFAM" id="SSF50998">
    <property type="entry name" value="Quinoprotein alcohol dehydrogenase-like"/>
    <property type="match status" value="1"/>
</dbReference>
<keyword evidence="2" id="KW-0813">Transport</keyword>
<evidence type="ECO:0000313" key="14">
    <source>
        <dbReference type="Proteomes" id="UP000079169"/>
    </source>
</evidence>
<reference evidence="15" key="1">
    <citation type="submission" date="2025-08" db="UniProtKB">
        <authorList>
            <consortium name="RefSeq"/>
        </authorList>
    </citation>
    <scope>IDENTIFICATION</scope>
</reference>
<keyword evidence="3 11" id="KW-0853">WD repeat</keyword>
<protein>
    <submittedName>
        <fullName evidence="15">Prolactin regulatory element-binding protein</fullName>
    </submittedName>
</protein>
<dbReference type="Gene3D" id="2.130.10.10">
    <property type="entry name" value="YVTN repeat-like/Quinoprotein amine dehydrogenase"/>
    <property type="match status" value="1"/>
</dbReference>
<evidence type="ECO:0000256" key="4">
    <source>
        <dbReference type="ARBA" id="ARBA00022692"/>
    </source>
</evidence>
<dbReference type="SMART" id="SM00320">
    <property type="entry name" value="WD40"/>
    <property type="match status" value="2"/>
</dbReference>
<dbReference type="GO" id="GO:0005085">
    <property type="term" value="F:guanyl-nucleotide exchange factor activity"/>
    <property type="evidence" value="ECO:0007669"/>
    <property type="project" value="InterPro"/>
</dbReference>
<organism evidence="14 15">
    <name type="scientific">Diaphorina citri</name>
    <name type="common">Asian citrus psyllid</name>
    <dbReference type="NCBI Taxonomy" id="121845"/>
    <lineage>
        <taxon>Eukaryota</taxon>
        <taxon>Metazoa</taxon>
        <taxon>Ecdysozoa</taxon>
        <taxon>Arthropoda</taxon>
        <taxon>Hexapoda</taxon>
        <taxon>Insecta</taxon>
        <taxon>Pterygota</taxon>
        <taxon>Neoptera</taxon>
        <taxon>Paraneoptera</taxon>
        <taxon>Hemiptera</taxon>
        <taxon>Sternorrhyncha</taxon>
        <taxon>Psylloidea</taxon>
        <taxon>Psyllidae</taxon>
        <taxon>Diaphorininae</taxon>
        <taxon>Diaphorina</taxon>
    </lineage>
</organism>
<evidence type="ECO:0000256" key="10">
    <source>
        <dbReference type="ARBA" id="ARBA00023136"/>
    </source>
</evidence>
<dbReference type="PROSITE" id="PS50082">
    <property type="entry name" value="WD_REPEATS_2"/>
    <property type="match status" value="2"/>
</dbReference>
<dbReference type="GeneID" id="103516274"/>
<dbReference type="AlphaFoldDB" id="A0A3Q0J7U4"/>